<dbReference type="RefSeq" id="WP_209353625.1">
    <property type="nucleotide sequence ID" value="NZ_JAGIYZ010000024.1"/>
</dbReference>
<sequence length="375" mass="40296">MSAIAPPIRRCLALGTSLYWAPEHPAGVVVKVFFSPHHAGHRPAQTFRHGRVVANRDLPARADNILAALRADGHALLNAAPHGPKPVAAIHTPEYLDFLQHAWGEWRKIEGASEDVFPYIFPVRGMDNAYPSSIVGRAGYHMHDCWAPIGEHTWAVAIESANLAVEAASHVLRGEAAAYALCRPSGHHAFADMGGGNCFLNNAAIAAQHLRQGFGRVALIDIDVHHGNGSQGIFYCRDDVFFASLHRDPIDYHPYFAGHAHERGEGRGLGFNLNLPLPKGAGDDAFLAALEAACARIQAFQAEALVVSLGVDAHEDDPTEGLKVTFDGFRRIGARLAALRLPTALVQEGGYNMDTIARCVAGALAGFEGRETQAA</sequence>
<feature type="domain" description="Histone deacetylase" evidence="6">
    <location>
        <begin position="59"/>
        <end position="365"/>
    </location>
</feature>
<dbReference type="Gene3D" id="3.40.800.20">
    <property type="entry name" value="Histone deacetylase domain"/>
    <property type="match status" value="1"/>
</dbReference>
<protein>
    <submittedName>
        <fullName evidence="7">Histone deacetylase family protein</fullName>
    </submittedName>
</protein>
<dbReference type="Pfam" id="PF00850">
    <property type="entry name" value="Hist_deacetyl"/>
    <property type="match status" value="1"/>
</dbReference>
<evidence type="ECO:0000256" key="5">
    <source>
        <dbReference type="ARBA" id="ARBA00022833"/>
    </source>
</evidence>
<evidence type="ECO:0000256" key="4">
    <source>
        <dbReference type="ARBA" id="ARBA00022801"/>
    </source>
</evidence>
<evidence type="ECO:0000313" key="7">
    <source>
        <dbReference type="EMBL" id="MBP0466222.1"/>
    </source>
</evidence>
<comment type="cofactor">
    <cofactor evidence="1">
        <name>Zn(2+)</name>
        <dbReference type="ChEBI" id="CHEBI:29105"/>
    </cofactor>
</comment>
<dbReference type="InterPro" id="IPR000286">
    <property type="entry name" value="HDACs"/>
</dbReference>
<keyword evidence="4" id="KW-0378">Hydrolase</keyword>
<gene>
    <name evidence="7" type="ORF">J5Y09_20010</name>
</gene>
<dbReference type="InterPro" id="IPR023696">
    <property type="entry name" value="Ureohydrolase_dom_sf"/>
</dbReference>
<organism evidence="7 8">
    <name type="scientific">Roseomonas nitratireducens</name>
    <dbReference type="NCBI Taxonomy" id="2820810"/>
    <lineage>
        <taxon>Bacteria</taxon>
        <taxon>Pseudomonadati</taxon>
        <taxon>Pseudomonadota</taxon>
        <taxon>Alphaproteobacteria</taxon>
        <taxon>Acetobacterales</taxon>
        <taxon>Roseomonadaceae</taxon>
        <taxon>Roseomonas</taxon>
    </lineage>
</organism>
<comment type="similarity">
    <text evidence="2">Belongs to the histone deacetylase family.</text>
</comment>
<keyword evidence="8" id="KW-1185">Reference proteome</keyword>
<keyword evidence="3" id="KW-0479">Metal-binding</keyword>
<accession>A0ABS4AY60</accession>
<dbReference type="CDD" id="cd10001">
    <property type="entry name" value="HDAC_classII_APAH"/>
    <property type="match status" value="1"/>
</dbReference>
<evidence type="ECO:0000259" key="6">
    <source>
        <dbReference type="Pfam" id="PF00850"/>
    </source>
</evidence>
<dbReference type="EMBL" id="JAGIYZ010000024">
    <property type="protein sequence ID" value="MBP0466222.1"/>
    <property type="molecule type" value="Genomic_DNA"/>
</dbReference>
<dbReference type="PANTHER" id="PTHR10625:SF17">
    <property type="entry name" value="HISTONE DEACETYLASE 8"/>
    <property type="match status" value="1"/>
</dbReference>
<dbReference type="PRINTS" id="PR01270">
    <property type="entry name" value="HDASUPER"/>
</dbReference>
<comment type="caution">
    <text evidence="7">The sequence shown here is derived from an EMBL/GenBank/DDBJ whole genome shotgun (WGS) entry which is preliminary data.</text>
</comment>
<dbReference type="InterPro" id="IPR023801">
    <property type="entry name" value="His_deacetylse_dom"/>
</dbReference>
<dbReference type="Proteomes" id="UP000680815">
    <property type="component" value="Unassembled WGS sequence"/>
</dbReference>
<evidence type="ECO:0000256" key="3">
    <source>
        <dbReference type="ARBA" id="ARBA00022723"/>
    </source>
</evidence>
<dbReference type="InterPro" id="IPR037138">
    <property type="entry name" value="His_deacetylse_dom_sf"/>
</dbReference>
<keyword evidence="5" id="KW-0862">Zinc</keyword>
<proteinExistence type="inferred from homology"/>
<reference evidence="7 8" key="1">
    <citation type="submission" date="2021-03" db="EMBL/GenBank/DDBJ databases">
        <authorList>
            <person name="So Y."/>
        </authorList>
    </citation>
    <scope>NUCLEOTIDE SEQUENCE [LARGE SCALE GENOMIC DNA]</scope>
    <source>
        <strain evidence="7 8">PWR1</strain>
    </source>
</reference>
<evidence type="ECO:0000256" key="1">
    <source>
        <dbReference type="ARBA" id="ARBA00001947"/>
    </source>
</evidence>
<evidence type="ECO:0000313" key="8">
    <source>
        <dbReference type="Proteomes" id="UP000680815"/>
    </source>
</evidence>
<dbReference type="PANTHER" id="PTHR10625">
    <property type="entry name" value="HISTONE DEACETYLASE HDAC1-RELATED"/>
    <property type="match status" value="1"/>
</dbReference>
<name>A0ABS4AY60_9PROT</name>
<dbReference type="SUPFAM" id="SSF52768">
    <property type="entry name" value="Arginase/deacetylase"/>
    <property type="match status" value="1"/>
</dbReference>
<evidence type="ECO:0000256" key="2">
    <source>
        <dbReference type="ARBA" id="ARBA00005947"/>
    </source>
</evidence>